<evidence type="ECO:0000259" key="1">
    <source>
        <dbReference type="Pfam" id="PF12146"/>
    </source>
</evidence>
<feature type="domain" description="Serine aminopeptidase S33" evidence="1">
    <location>
        <begin position="122"/>
        <end position="356"/>
    </location>
</feature>
<reference evidence="2" key="1">
    <citation type="journal article" date="2021" name="Cell">
        <title>Tracing the genetic footprints of vertebrate landing in non-teleost ray-finned fishes.</title>
        <authorList>
            <person name="Bi X."/>
            <person name="Wang K."/>
            <person name="Yang L."/>
            <person name="Pan H."/>
            <person name="Jiang H."/>
            <person name="Wei Q."/>
            <person name="Fang M."/>
            <person name="Yu H."/>
            <person name="Zhu C."/>
            <person name="Cai Y."/>
            <person name="He Y."/>
            <person name="Gan X."/>
            <person name="Zeng H."/>
            <person name="Yu D."/>
            <person name="Zhu Y."/>
            <person name="Jiang H."/>
            <person name="Qiu Q."/>
            <person name="Yang H."/>
            <person name="Zhang Y.E."/>
            <person name="Wang W."/>
            <person name="Zhu M."/>
            <person name="He S."/>
            <person name="Zhang G."/>
        </authorList>
    </citation>
    <scope>NUCLEOTIDE SEQUENCE</scope>
    <source>
        <strain evidence="2">Pddl_001</strain>
    </source>
</reference>
<dbReference type="EMBL" id="JAAWVQ010092782">
    <property type="protein sequence ID" value="MBN3279783.1"/>
    <property type="molecule type" value="Genomic_DNA"/>
</dbReference>
<dbReference type="InterPro" id="IPR022742">
    <property type="entry name" value="Hydrolase_4"/>
</dbReference>
<dbReference type="Pfam" id="PF12146">
    <property type="entry name" value="Hydrolase_4"/>
    <property type="match status" value="1"/>
</dbReference>
<dbReference type="PRINTS" id="PR00111">
    <property type="entry name" value="ABHYDROLASE"/>
</dbReference>
<evidence type="ECO:0000313" key="2">
    <source>
        <dbReference type="EMBL" id="MBN3279783.1"/>
    </source>
</evidence>
<dbReference type="InterPro" id="IPR051044">
    <property type="entry name" value="MAG_DAG_Lipase"/>
</dbReference>
<dbReference type="SUPFAM" id="SSF53474">
    <property type="entry name" value="alpha/beta-Hydrolases"/>
    <property type="match status" value="1"/>
</dbReference>
<keyword evidence="3" id="KW-1185">Reference proteome</keyword>
<organism evidence="2 3">
    <name type="scientific">Polyodon spathula</name>
    <name type="common">North American paddlefish</name>
    <name type="synonym">Squalus spathula</name>
    <dbReference type="NCBI Taxonomy" id="7913"/>
    <lineage>
        <taxon>Eukaryota</taxon>
        <taxon>Metazoa</taxon>
        <taxon>Chordata</taxon>
        <taxon>Craniata</taxon>
        <taxon>Vertebrata</taxon>
        <taxon>Euteleostomi</taxon>
        <taxon>Actinopterygii</taxon>
        <taxon>Chondrostei</taxon>
        <taxon>Acipenseriformes</taxon>
        <taxon>Polyodontidae</taxon>
        <taxon>Polyodon</taxon>
    </lineage>
</organism>
<evidence type="ECO:0000313" key="3">
    <source>
        <dbReference type="Proteomes" id="UP001166093"/>
    </source>
</evidence>
<dbReference type="Gene3D" id="3.40.50.1820">
    <property type="entry name" value="alpha/beta hydrolase"/>
    <property type="match status" value="1"/>
</dbReference>
<gene>
    <name evidence="2" type="primary">Mgll_1</name>
    <name evidence="2" type="ORF">GTO93_0021077</name>
</gene>
<comment type="caution">
    <text evidence="2">The sequence shown here is derived from an EMBL/GenBank/DDBJ whole genome shotgun (WGS) entry which is preliminary data.</text>
</comment>
<name>A0ABS2Y049_POLSP</name>
<dbReference type="Proteomes" id="UP001166093">
    <property type="component" value="Unassembled WGS sequence"/>
</dbReference>
<dbReference type="PANTHER" id="PTHR11614">
    <property type="entry name" value="PHOSPHOLIPASE-RELATED"/>
    <property type="match status" value="1"/>
</dbReference>
<proteinExistence type="predicted"/>
<sequence length="381" mass="42119">MPEEGSEKLTPQGVPYKDIPHIINADGQYLFCRYWTPDSQPRMAGCYFLHLRTLIMYFACSTRVKACQPTSKLGSTLVRGYTLRGIVTPVAKTRVGTGLIDLKTLSSQDLKDPSGISTNTMARALVFIAHGAGEHCGGYSDLAQKFTEHSILAFTHDHVGHGQSQGDRMVISDFHIFIRDTLQHIDIMKKNHPGLPVFLVGHSMGGAISILTACERPTEFAGLILIAPMVIMNPESATPAKVFLAKLLNHLLPSLSLGSINSKWISRDKKEVEAYDSDELNYHGGMRISFGMQLMRAAAKIEKALPDISWPFLLLHGNADKLCDISGSQLMYEKTQSQDKELKVYDGAYHALHKELPDTTSSVLKELSSWILQRLPDGNPV</sequence>
<dbReference type="InterPro" id="IPR000073">
    <property type="entry name" value="AB_hydrolase_1"/>
</dbReference>
<accession>A0ABS2Y049</accession>
<feature type="non-terminal residue" evidence="2">
    <location>
        <position position="381"/>
    </location>
</feature>
<protein>
    <submittedName>
        <fullName evidence="2">MGLL lipase</fullName>
    </submittedName>
</protein>
<feature type="non-terminal residue" evidence="2">
    <location>
        <position position="1"/>
    </location>
</feature>
<dbReference type="InterPro" id="IPR029058">
    <property type="entry name" value="AB_hydrolase_fold"/>
</dbReference>